<gene>
    <name evidence="7" type="ORF">HMPREF9488_02088</name>
</gene>
<dbReference type="InterPro" id="IPR051784">
    <property type="entry name" value="Nod_factor_ABC_transporter"/>
</dbReference>
<dbReference type="Proteomes" id="UP000003157">
    <property type="component" value="Unassembled WGS sequence"/>
</dbReference>
<feature type="transmembrane region" description="Helical" evidence="5">
    <location>
        <begin position="105"/>
        <end position="126"/>
    </location>
</feature>
<dbReference type="GeneID" id="78230025"/>
<dbReference type="AlphaFoldDB" id="E7GBE7"/>
<sequence length="252" mass="29550">MWYNFKIEWRRYWKEMFHFKFNLFFANIGLLVLFLGLLDYLDVTDKETVLILLFVWYSATHGFININYIIEEEIMDGTLVHILGTRVSFLRIIFLRSFIQMIYDFIKASIVFSIILCIGDFDYSWLSGMSMILTGTLIIVCIFISYFIGLIIGAMTLKYKKLSAIPNLLYYFVLFFGGITYNISSLPILEFISYLFPFLPLRVIIHGMQNGQIDIQFIGILFIQGLIYLGIGVLLYHLIMKENYRSGSIFYV</sequence>
<reference evidence="7 8" key="1">
    <citation type="submission" date="2010-12" db="EMBL/GenBank/DDBJ databases">
        <title>The Genome Sequence of Coprobacillus sp. strain 29_1.</title>
        <authorList>
            <consortium name="The Broad Institute Genome Sequencing Platform"/>
            <person name="Earl A."/>
            <person name="Ward D."/>
            <person name="Feldgarden M."/>
            <person name="Gevers D."/>
            <person name="Daigneault M."/>
            <person name="Sibley C.D."/>
            <person name="White A."/>
            <person name="Strauss J."/>
            <person name="Allen-Vercoe E."/>
            <person name="Young S.K."/>
            <person name="Zeng Q."/>
            <person name="Gargeya S."/>
            <person name="Fitzgerald M."/>
            <person name="Haas B."/>
            <person name="Abouelleil A."/>
            <person name="Alvarado L."/>
            <person name="Arachchi H.M."/>
            <person name="Berlin A."/>
            <person name="Brown A."/>
            <person name="Chapman S.B."/>
            <person name="Chen Z."/>
            <person name="Dunbar C."/>
            <person name="Freedman E."/>
            <person name="Gearin G."/>
            <person name="Gellesch M."/>
            <person name="Goldberg J."/>
            <person name="Griggs A."/>
            <person name="Gujja S."/>
            <person name="Heilman E."/>
            <person name="Heiman D."/>
            <person name="Howarth C."/>
            <person name="Larson L."/>
            <person name="Lui A."/>
            <person name="MacDonald P.J.P."/>
            <person name="Mehta T."/>
            <person name="Montmayeur A."/>
            <person name="Murphy C."/>
            <person name="Neiman D."/>
            <person name="Pearson M."/>
            <person name="Priest M."/>
            <person name="Roberts A."/>
            <person name="Saif S."/>
            <person name="Shea T."/>
            <person name="Shenoy N."/>
            <person name="Sisk P."/>
            <person name="Stolte C."/>
            <person name="Sykes S."/>
            <person name="White J."/>
            <person name="Yandava C."/>
            <person name="Nusbaum C."/>
            <person name="Birren B."/>
        </authorList>
    </citation>
    <scope>NUCLEOTIDE SEQUENCE [LARGE SCALE GENOMIC DNA]</scope>
    <source>
        <strain evidence="7 8">29_1</strain>
    </source>
</reference>
<dbReference type="RefSeq" id="WP_008789188.1">
    <property type="nucleotide sequence ID" value="NZ_AKCB01000001.1"/>
</dbReference>
<accession>E7GBE7</accession>
<evidence type="ECO:0000256" key="2">
    <source>
        <dbReference type="ARBA" id="ARBA00022692"/>
    </source>
</evidence>
<dbReference type="EMBL" id="ADKX01000034">
    <property type="protein sequence ID" value="EFW04682.1"/>
    <property type="molecule type" value="Genomic_DNA"/>
</dbReference>
<feature type="transmembrane region" description="Helical" evidence="5">
    <location>
        <begin position="132"/>
        <end position="157"/>
    </location>
</feature>
<comment type="subcellular location">
    <subcellularLocation>
        <location evidence="1">Membrane</location>
        <topology evidence="1">Multi-pass membrane protein</topology>
    </subcellularLocation>
</comment>
<keyword evidence="8" id="KW-1185">Reference proteome</keyword>
<evidence type="ECO:0000256" key="5">
    <source>
        <dbReference type="SAM" id="Phobius"/>
    </source>
</evidence>
<evidence type="ECO:0000259" key="6">
    <source>
        <dbReference type="Pfam" id="PF01061"/>
    </source>
</evidence>
<dbReference type="PANTHER" id="PTHR43229">
    <property type="entry name" value="NODULATION PROTEIN J"/>
    <property type="match status" value="1"/>
</dbReference>
<dbReference type="GO" id="GO:0140359">
    <property type="term" value="F:ABC-type transporter activity"/>
    <property type="evidence" value="ECO:0007669"/>
    <property type="project" value="InterPro"/>
</dbReference>
<dbReference type="InterPro" id="IPR013525">
    <property type="entry name" value="ABC2_TM"/>
</dbReference>
<comment type="caution">
    <text evidence="7">The sequence shown here is derived from an EMBL/GenBank/DDBJ whole genome shotgun (WGS) entry which is preliminary data.</text>
</comment>
<dbReference type="eggNOG" id="ENOG50343KN">
    <property type="taxonomic scope" value="Bacteria"/>
</dbReference>
<keyword evidence="2 5" id="KW-0812">Transmembrane</keyword>
<feature type="transmembrane region" description="Helical" evidence="5">
    <location>
        <begin position="50"/>
        <end position="70"/>
    </location>
</feature>
<evidence type="ECO:0000313" key="7">
    <source>
        <dbReference type="EMBL" id="EFW04682.1"/>
    </source>
</evidence>
<evidence type="ECO:0000256" key="3">
    <source>
        <dbReference type="ARBA" id="ARBA00022989"/>
    </source>
</evidence>
<dbReference type="PANTHER" id="PTHR43229:SF2">
    <property type="entry name" value="NODULATION PROTEIN J"/>
    <property type="match status" value="1"/>
</dbReference>
<dbReference type="STRING" id="100884.GCA_000269565_02191"/>
<feature type="transmembrane region" description="Helical" evidence="5">
    <location>
        <begin position="21"/>
        <end position="38"/>
    </location>
</feature>
<keyword evidence="4 5" id="KW-0472">Membrane</keyword>
<dbReference type="Pfam" id="PF01061">
    <property type="entry name" value="ABC2_membrane"/>
    <property type="match status" value="1"/>
</dbReference>
<evidence type="ECO:0000313" key="8">
    <source>
        <dbReference type="Proteomes" id="UP000003157"/>
    </source>
</evidence>
<name>E7GBE7_9FIRM</name>
<proteinExistence type="predicted"/>
<protein>
    <recommendedName>
        <fullName evidence="6">ABC-2 type transporter transmembrane domain-containing protein</fullName>
    </recommendedName>
</protein>
<keyword evidence="3 5" id="KW-1133">Transmembrane helix</keyword>
<evidence type="ECO:0000256" key="4">
    <source>
        <dbReference type="ARBA" id="ARBA00023136"/>
    </source>
</evidence>
<feature type="transmembrane region" description="Helical" evidence="5">
    <location>
        <begin position="169"/>
        <end position="195"/>
    </location>
</feature>
<evidence type="ECO:0000256" key="1">
    <source>
        <dbReference type="ARBA" id="ARBA00004141"/>
    </source>
</evidence>
<dbReference type="HOGENOM" id="CLU_096373_0_0_9"/>
<feature type="transmembrane region" description="Helical" evidence="5">
    <location>
        <begin position="215"/>
        <end position="239"/>
    </location>
</feature>
<organism evidence="7 8">
    <name type="scientific">Coprobacillus cateniformis</name>
    <dbReference type="NCBI Taxonomy" id="100884"/>
    <lineage>
        <taxon>Bacteria</taxon>
        <taxon>Bacillati</taxon>
        <taxon>Bacillota</taxon>
        <taxon>Erysipelotrichia</taxon>
        <taxon>Erysipelotrichales</taxon>
        <taxon>Coprobacillaceae</taxon>
        <taxon>Coprobacillus</taxon>
    </lineage>
</organism>
<dbReference type="GO" id="GO:0016020">
    <property type="term" value="C:membrane"/>
    <property type="evidence" value="ECO:0007669"/>
    <property type="project" value="UniProtKB-SubCell"/>
</dbReference>
<feature type="domain" description="ABC-2 type transporter transmembrane" evidence="6">
    <location>
        <begin position="2"/>
        <end position="198"/>
    </location>
</feature>